<organism evidence="2 3">
    <name type="scientific">Citricoccus parietis</name>
    <dbReference type="NCBI Taxonomy" id="592307"/>
    <lineage>
        <taxon>Bacteria</taxon>
        <taxon>Bacillati</taxon>
        <taxon>Actinomycetota</taxon>
        <taxon>Actinomycetes</taxon>
        <taxon>Micrococcales</taxon>
        <taxon>Micrococcaceae</taxon>
        <taxon>Citricoccus</taxon>
    </lineage>
</organism>
<evidence type="ECO:0000313" key="3">
    <source>
        <dbReference type="Proteomes" id="UP001589575"/>
    </source>
</evidence>
<sequence>MAHSWFGGGRRARSEGLRDLGGPRPPFQPLARLCSAAADGFCAAVGECWSFRCTLCSAAGAHLLPAEAGSYPVRRCGSERVQIVQGQALAGSVCRDSMLFGT</sequence>
<evidence type="ECO:0000256" key="1">
    <source>
        <dbReference type="SAM" id="MobiDB-lite"/>
    </source>
</evidence>
<gene>
    <name evidence="2" type="ORF">ACFFX0_05545</name>
</gene>
<feature type="region of interest" description="Disordered" evidence="1">
    <location>
        <begin position="1"/>
        <end position="23"/>
    </location>
</feature>
<accession>A0ABV5FVH3</accession>
<proteinExistence type="predicted"/>
<dbReference type="Proteomes" id="UP001589575">
    <property type="component" value="Unassembled WGS sequence"/>
</dbReference>
<comment type="caution">
    <text evidence="2">The sequence shown here is derived from an EMBL/GenBank/DDBJ whole genome shotgun (WGS) entry which is preliminary data.</text>
</comment>
<dbReference type="EMBL" id="JBHMFI010000001">
    <property type="protein sequence ID" value="MFB9070683.1"/>
    <property type="molecule type" value="Genomic_DNA"/>
</dbReference>
<name>A0ABV5FVH3_9MICC</name>
<protein>
    <submittedName>
        <fullName evidence="2">Uncharacterized protein</fullName>
    </submittedName>
</protein>
<keyword evidence="3" id="KW-1185">Reference proteome</keyword>
<reference evidence="2 3" key="1">
    <citation type="submission" date="2024-09" db="EMBL/GenBank/DDBJ databases">
        <authorList>
            <person name="Sun Q."/>
            <person name="Mori K."/>
        </authorList>
    </citation>
    <scope>NUCLEOTIDE SEQUENCE [LARGE SCALE GENOMIC DNA]</scope>
    <source>
        <strain evidence="2 3">CCM 7609</strain>
    </source>
</reference>
<evidence type="ECO:0000313" key="2">
    <source>
        <dbReference type="EMBL" id="MFB9070683.1"/>
    </source>
</evidence>